<comment type="caution">
    <text evidence="1">The sequence shown here is derived from an EMBL/GenBank/DDBJ whole genome shotgun (WGS) entry which is preliminary data.</text>
</comment>
<dbReference type="EMBL" id="LFZO01000849">
    <property type="protein sequence ID" value="KXS96092.1"/>
    <property type="molecule type" value="Genomic_DNA"/>
</dbReference>
<protein>
    <submittedName>
        <fullName evidence="1">Uncharacterized protein</fullName>
    </submittedName>
</protein>
<name>A0A139H0Z3_9PEZI</name>
<accession>A0A139H0Z3</accession>
<reference evidence="1 2" key="1">
    <citation type="submission" date="2015-07" db="EMBL/GenBank/DDBJ databases">
        <title>Comparative genomics of the Sigatoka disease complex on banana suggests a link between parallel evolutionary changes in Pseudocercospora fijiensis and Pseudocercospora eumusae and increased virulence on the banana host.</title>
        <authorList>
            <person name="Chang T.-C."/>
            <person name="Salvucci A."/>
            <person name="Crous P.W."/>
            <person name="Stergiopoulos I."/>
        </authorList>
    </citation>
    <scope>NUCLEOTIDE SEQUENCE [LARGE SCALE GENOMIC DNA]</scope>
    <source>
        <strain evidence="1 2">CBS 116634</strain>
    </source>
</reference>
<dbReference type="AlphaFoldDB" id="A0A139H0Z3"/>
<keyword evidence="2" id="KW-1185">Reference proteome</keyword>
<proteinExistence type="predicted"/>
<evidence type="ECO:0000313" key="2">
    <source>
        <dbReference type="Proteomes" id="UP000073492"/>
    </source>
</evidence>
<evidence type="ECO:0000313" key="1">
    <source>
        <dbReference type="EMBL" id="KXS96092.1"/>
    </source>
</evidence>
<gene>
    <name evidence="1" type="ORF">AC579_8288</name>
</gene>
<organism evidence="1 2">
    <name type="scientific">Pseudocercospora musae</name>
    <dbReference type="NCBI Taxonomy" id="113226"/>
    <lineage>
        <taxon>Eukaryota</taxon>
        <taxon>Fungi</taxon>
        <taxon>Dikarya</taxon>
        <taxon>Ascomycota</taxon>
        <taxon>Pezizomycotina</taxon>
        <taxon>Dothideomycetes</taxon>
        <taxon>Dothideomycetidae</taxon>
        <taxon>Mycosphaerellales</taxon>
        <taxon>Mycosphaerellaceae</taxon>
        <taxon>Pseudocercospora</taxon>
    </lineage>
</organism>
<sequence>MVSLENPGKREIAIVVLFGATTDEGVRVPEDRREEVGARDAVRSEKKILCNLVRGLREKSRVNEGDCEGFVKRRTILLRVIVLTSRPWTRSGNYTCQLVINSANLPKTHSNLKNAFCPTFRRSNCFAPHASTHPFRMSCSRHQGCTPDFAWCLKNDSTRQPFRSYCSYLRISDVVGVITSGNNNRKRMLWFGCASASLPLIAGEASMGAGESFG</sequence>
<dbReference type="Proteomes" id="UP000073492">
    <property type="component" value="Unassembled WGS sequence"/>
</dbReference>